<comment type="caution">
    <text evidence="4">The sequence shown here is derived from an EMBL/GenBank/DDBJ whole genome shotgun (WGS) entry which is preliminary data.</text>
</comment>
<reference evidence="5" key="1">
    <citation type="journal article" date="2019" name="Int. J. Syst. Evol. Microbiol.">
        <title>The Global Catalogue of Microorganisms (GCM) 10K type strain sequencing project: providing services to taxonomists for standard genome sequencing and annotation.</title>
        <authorList>
            <consortium name="The Broad Institute Genomics Platform"/>
            <consortium name="The Broad Institute Genome Sequencing Center for Infectious Disease"/>
            <person name="Wu L."/>
            <person name="Ma J."/>
        </authorList>
    </citation>
    <scope>NUCLEOTIDE SEQUENCE [LARGE SCALE GENOMIC DNA]</scope>
    <source>
        <strain evidence="5">CCUG 42722</strain>
    </source>
</reference>
<sequence length="331" mass="34512">MTTDVNTTAASAATAPATPATPDAAAAGTWRLGDRTVNRVGLGAMRLVGMPGDETPRGRDGSIAVLRRAVELGVNHIDTAAFYFMPVRSANELIGTALQPYGEDLTITTKVGPSRARDGAFEHMARPEELRAQVEENIRQLGRDHLDVVNLRWGTRMAGEGREPESVAEHFGALADLRDAGLVRHLGISNVLPEQLTEAMSVAPVVCVQNQYGLTSREDDALVTLCGEHGIAFVPFFSVGAAVPGAALSGGPDETGQAEVAAVAAAHGATPAQVRLAWTLHRGPHVIAIPGTGNVAHLEENVAAGALRLTDDELAVLDGVGRDSAGALPAR</sequence>
<dbReference type="PRINTS" id="PR00069">
    <property type="entry name" value="ALDKETRDTASE"/>
</dbReference>
<dbReference type="PANTHER" id="PTHR43625:SF40">
    <property type="entry name" value="ALDO-KETO REDUCTASE YAKC [NADP(+)]"/>
    <property type="match status" value="1"/>
</dbReference>
<dbReference type="RefSeq" id="WP_377131188.1">
    <property type="nucleotide sequence ID" value="NZ_JBHSFI010000001.1"/>
</dbReference>
<dbReference type="Gene3D" id="3.20.20.100">
    <property type="entry name" value="NADP-dependent oxidoreductase domain"/>
    <property type="match status" value="1"/>
</dbReference>
<name>A0ABV9HB39_9MICO</name>
<dbReference type="NCBIfam" id="NF007695">
    <property type="entry name" value="PRK10376.1"/>
    <property type="match status" value="1"/>
</dbReference>
<proteinExistence type="predicted"/>
<protein>
    <submittedName>
        <fullName evidence="4">Oxidoreductase</fullName>
    </submittedName>
</protein>
<evidence type="ECO:0000259" key="3">
    <source>
        <dbReference type="Pfam" id="PF00248"/>
    </source>
</evidence>
<dbReference type="InterPro" id="IPR023210">
    <property type="entry name" value="NADP_OxRdtase_dom"/>
</dbReference>
<organism evidence="4 5">
    <name type="scientific">Promicromonospora alba</name>
    <dbReference type="NCBI Taxonomy" id="1616110"/>
    <lineage>
        <taxon>Bacteria</taxon>
        <taxon>Bacillati</taxon>
        <taxon>Actinomycetota</taxon>
        <taxon>Actinomycetes</taxon>
        <taxon>Micrococcales</taxon>
        <taxon>Promicromonosporaceae</taxon>
        <taxon>Promicromonospora</taxon>
    </lineage>
</organism>
<evidence type="ECO:0000313" key="5">
    <source>
        <dbReference type="Proteomes" id="UP001596011"/>
    </source>
</evidence>
<dbReference type="Proteomes" id="UP001596011">
    <property type="component" value="Unassembled WGS sequence"/>
</dbReference>
<feature type="compositionally biased region" description="Low complexity" evidence="2">
    <location>
        <begin position="7"/>
        <end position="24"/>
    </location>
</feature>
<dbReference type="SUPFAM" id="SSF51430">
    <property type="entry name" value="NAD(P)-linked oxidoreductase"/>
    <property type="match status" value="1"/>
</dbReference>
<dbReference type="Pfam" id="PF00248">
    <property type="entry name" value="Aldo_ket_red"/>
    <property type="match status" value="1"/>
</dbReference>
<evidence type="ECO:0000256" key="1">
    <source>
        <dbReference type="ARBA" id="ARBA00023002"/>
    </source>
</evidence>
<keyword evidence="1" id="KW-0560">Oxidoreductase</keyword>
<dbReference type="CDD" id="cd19088">
    <property type="entry name" value="AKR_AKR13B1"/>
    <property type="match status" value="1"/>
</dbReference>
<gene>
    <name evidence="4" type="ORF">ACFO6V_00855</name>
</gene>
<keyword evidence="5" id="KW-1185">Reference proteome</keyword>
<feature type="region of interest" description="Disordered" evidence="2">
    <location>
        <begin position="1"/>
        <end position="24"/>
    </location>
</feature>
<feature type="domain" description="NADP-dependent oxidoreductase" evidence="3">
    <location>
        <begin position="40"/>
        <end position="320"/>
    </location>
</feature>
<dbReference type="InterPro" id="IPR050791">
    <property type="entry name" value="Aldo-Keto_reductase"/>
</dbReference>
<dbReference type="InterPro" id="IPR036812">
    <property type="entry name" value="NAD(P)_OxRdtase_dom_sf"/>
</dbReference>
<dbReference type="InterPro" id="IPR020471">
    <property type="entry name" value="AKR"/>
</dbReference>
<evidence type="ECO:0000313" key="4">
    <source>
        <dbReference type="EMBL" id="MFC4626760.1"/>
    </source>
</evidence>
<evidence type="ECO:0000256" key="2">
    <source>
        <dbReference type="SAM" id="MobiDB-lite"/>
    </source>
</evidence>
<dbReference type="PANTHER" id="PTHR43625">
    <property type="entry name" value="AFLATOXIN B1 ALDEHYDE REDUCTASE"/>
    <property type="match status" value="1"/>
</dbReference>
<dbReference type="EMBL" id="JBHSFI010000001">
    <property type="protein sequence ID" value="MFC4626760.1"/>
    <property type="molecule type" value="Genomic_DNA"/>
</dbReference>
<accession>A0ABV9HB39</accession>